<evidence type="ECO:0000313" key="2">
    <source>
        <dbReference type="EMBL" id="PAP75128.1"/>
    </source>
</evidence>
<feature type="transmembrane region" description="Helical" evidence="1">
    <location>
        <begin position="12"/>
        <end position="35"/>
    </location>
</feature>
<organism evidence="2 3">
    <name type="scientific">Rubrivirga marina</name>
    <dbReference type="NCBI Taxonomy" id="1196024"/>
    <lineage>
        <taxon>Bacteria</taxon>
        <taxon>Pseudomonadati</taxon>
        <taxon>Rhodothermota</taxon>
        <taxon>Rhodothermia</taxon>
        <taxon>Rhodothermales</taxon>
        <taxon>Rubricoccaceae</taxon>
        <taxon>Rubrivirga</taxon>
    </lineage>
</organism>
<name>A0A271IW19_9BACT</name>
<dbReference type="OrthoDB" id="9868158at2"/>
<proteinExistence type="predicted"/>
<protein>
    <submittedName>
        <fullName evidence="2">Uncharacterized protein</fullName>
    </submittedName>
</protein>
<accession>A0A271IW19</accession>
<dbReference type="Proteomes" id="UP000216339">
    <property type="component" value="Unassembled WGS sequence"/>
</dbReference>
<dbReference type="AlphaFoldDB" id="A0A271IW19"/>
<evidence type="ECO:0000256" key="1">
    <source>
        <dbReference type="SAM" id="Phobius"/>
    </source>
</evidence>
<feature type="transmembrane region" description="Helical" evidence="1">
    <location>
        <begin position="47"/>
        <end position="67"/>
    </location>
</feature>
<evidence type="ECO:0000313" key="3">
    <source>
        <dbReference type="Proteomes" id="UP000216339"/>
    </source>
</evidence>
<dbReference type="EMBL" id="MQWD01000001">
    <property type="protein sequence ID" value="PAP75128.1"/>
    <property type="molecule type" value="Genomic_DNA"/>
</dbReference>
<reference evidence="2 3" key="1">
    <citation type="submission" date="2016-11" db="EMBL/GenBank/DDBJ databases">
        <title>Study of marine rhodopsin-containing bacteria.</title>
        <authorList>
            <person name="Yoshizawa S."/>
            <person name="Kumagai Y."/>
            <person name="Kogure K."/>
        </authorList>
    </citation>
    <scope>NUCLEOTIDE SEQUENCE [LARGE SCALE GENOMIC DNA]</scope>
    <source>
        <strain evidence="2 3">SAORIC-28</strain>
    </source>
</reference>
<keyword evidence="3" id="KW-1185">Reference proteome</keyword>
<sequence>MTDAPPFARTIRILWLGICGGAFAIMAVMGWLAATSGTAPLADSRDLVFYGVALVAVAATAGAFALFRMMEGRLLQAGSDAEAAALIRSFGIPALATAELPAILGAVGAFLTGELLTLAFGATLFAFAWLTWPSDDRVGYWLSLRHRG</sequence>
<comment type="caution">
    <text evidence="2">The sequence shown here is derived from an EMBL/GenBank/DDBJ whole genome shotgun (WGS) entry which is preliminary data.</text>
</comment>
<feature type="transmembrane region" description="Helical" evidence="1">
    <location>
        <begin position="102"/>
        <end position="132"/>
    </location>
</feature>
<gene>
    <name evidence="2" type="ORF">BSZ37_01030</name>
</gene>
<keyword evidence="1" id="KW-0812">Transmembrane</keyword>
<dbReference type="RefSeq" id="WP_095508759.1">
    <property type="nucleotide sequence ID" value="NZ_MQWD01000001.1"/>
</dbReference>
<keyword evidence="1" id="KW-1133">Transmembrane helix</keyword>
<keyword evidence="1" id="KW-0472">Membrane</keyword>